<evidence type="ECO:0000256" key="5">
    <source>
        <dbReference type="ARBA" id="ARBA00022989"/>
    </source>
</evidence>
<protein>
    <recommendedName>
        <fullName evidence="12">Syndecan/Neurexin domain-containing protein</fullName>
    </recommendedName>
</protein>
<feature type="compositionally biased region" description="Acidic residues" evidence="9">
    <location>
        <begin position="45"/>
        <end position="80"/>
    </location>
</feature>
<dbReference type="GO" id="GO:0016020">
    <property type="term" value="C:membrane"/>
    <property type="evidence" value="ECO:0007669"/>
    <property type="project" value="UniProtKB-SubCell"/>
</dbReference>
<evidence type="ECO:0000256" key="9">
    <source>
        <dbReference type="SAM" id="MobiDB-lite"/>
    </source>
</evidence>
<reference evidence="13" key="1">
    <citation type="thesis" date="2020" institute="ProQuest LLC" country="789 East Eisenhower Parkway, Ann Arbor, MI, USA">
        <title>Comparative Genomics and Chromosome Evolution.</title>
        <authorList>
            <person name="Mudd A.B."/>
        </authorList>
    </citation>
    <scope>NUCLEOTIDE SEQUENCE</scope>
    <source>
        <strain evidence="13">Female2</strain>
        <tissue evidence="13">Blood</tissue>
    </source>
</reference>
<evidence type="ECO:0000313" key="13">
    <source>
        <dbReference type="EMBL" id="KAG8446822.1"/>
    </source>
</evidence>
<dbReference type="PANTHER" id="PTHR10915">
    <property type="entry name" value="SYNDECAN"/>
    <property type="match status" value="1"/>
</dbReference>
<evidence type="ECO:0000313" key="14">
    <source>
        <dbReference type="Proteomes" id="UP000812440"/>
    </source>
</evidence>
<dbReference type="InterPro" id="IPR027789">
    <property type="entry name" value="Syndecan/Neurexin_dom"/>
</dbReference>
<comment type="subcellular location">
    <subcellularLocation>
        <location evidence="1">Membrane</location>
        <topology evidence="1">Single-pass type I membrane protein</topology>
    </subcellularLocation>
</comment>
<sequence length="200" mass="22214">MNRFLLLFVILLSAVAAESIRETETMDPTSMLEYEASGSHRIDIGYDDEDDDVLDEDDYSSGSGDEDIYTDGFDIEDDDDDDDDYVEMTTLGNRIPEEESFPKGRKIESDFDMNAIDSNEIPYASKPVLSEPSNKIAMASTGSSNFFQRTEVIVAIIAGTLVGLLVAICVIVVLVIRRNKNMNGDLVKKPIYKKTSTIEV</sequence>
<keyword evidence="4" id="KW-0654">Proteoglycan</keyword>
<keyword evidence="11" id="KW-0732">Signal</keyword>
<organism evidence="13 14">
    <name type="scientific">Hymenochirus boettgeri</name>
    <name type="common">Congo dwarf clawed frog</name>
    <dbReference type="NCBI Taxonomy" id="247094"/>
    <lineage>
        <taxon>Eukaryota</taxon>
        <taxon>Metazoa</taxon>
        <taxon>Chordata</taxon>
        <taxon>Craniata</taxon>
        <taxon>Vertebrata</taxon>
        <taxon>Euteleostomi</taxon>
        <taxon>Amphibia</taxon>
        <taxon>Batrachia</taxon>
        <taxon>Anura</taxon>
        <taxon>Pipoidea</taxon>
        <taxon>Pipidae</taxon>
        <taxon>Pipinae</taxon>
        <taxon>Hymenochirus</taxon>
    </lineage>
</organism>
<dbReference type="OrthoDB" id="10044468at2759"/>
<evidence type="ECO:0000256" key="8">
    <source>
        <dbReference type="ARBA" id="ARBA00023207"/>
    </source>
</evidence>
<feature type="signal peptide" evidence="11">
    <location>
        <begin position="1"/>
        <end position="17"/>
    </location>
</feature>
<comment type="caution">
    <text evidence="13">The sequence shown here is derived from an EMBL/GenBank/DDBJ whole genome shotgun (WGS) entry which is preliminary data.</text>
</comment>
<dbReference type="GO" id="GO:0009986">
    <property type="term" value="C:cell surface"/>
    <property type="evidence" value="ECO:0007669"/>
    <property type="project" value="TreeGrafter"/>
</dbReference>
<dbReference type="GO" id="GO:0016477">
    <property type="term" value="P:cell migration"/>
    <property type="evidence" value="ECO:0007669"/>
    <property type="project" value="TreeGrafter"/>
</dbReference>
<evidence type="ECO:0000256" key="6">
    <source>
        <dbReference type="ARBA" id="ARBA00023136"/>
    </source>
</evidence>
<evidence type="ECO:0000256" key="3">
    <source>
        <dbReference type="ARBA" id="ARBA00022692"/>
    </source>
</evidence>
<evidence type="ECO:0000259" key="12">
    <source>
        <dbReference type="Pfam" id="PF01034"/>
    </source>
</evidence>
<dbReference type="Proteomes" id="UP000812440">
    <property type="component" value="Chromosome 8_10"/>
</dbReference>
<dbReference type="EMBL" id="JAACNH010000003">
    <property type="protein sequence ID" value="KAG8446822.1"/>
    <property type="molecule type" value="Genomic_DNA"/>
</dbReference>
<feature type="domain" description="Syndecan/Neurexin" evidence="12">
    <location>
        <begin position="145"/>
        <end position="181"/>
    </location>
</feature>
<dbReference type="Pfam" id="PF01034">
    <property type="entry name" value="Syndecan"/>
    <property type="match status" value="1"/>
</dbReference>
<accession>A0A8T2JRC3</accession>
<evidence type="ECO:0000256" key="4">
    <source>
        <dbReference type="ARBA" id="ARBA00022974"/>
    </source>
</evidence>
<evidence type="ECO:0000256" key="7">
    <source>
        <dbReference type="ARBA" id="ARBA00023180"/>
    </source>
</evidence>
<feature type="transmembrane region" description="Helical" evidence="10">
    <location>
        <begin position="152"/>
        <end position="176"/>
    </location>
</feature>
<evidence type="ECO:0000256" key="10">
    <source>
        <dbReference type="SAM" id="Phobius"/>
    </source>
</evidence>
<dbReference type="AlphaFoldDB" id="A0A8T2JRC3"/>
<comment type="similarity">
    <text evidence="2">Belongs to the syndecan proteoglycan family.</text>
</comment>
<evidence type="ECO:0000256" key="1">
    <source>
        <dbReference type="ARBA" id="ARBA00004479"/>
    </source>
</evidence>
<evidence type="ECO:0000256" key="2">
    <source>
        <dbReference type="ARBA" id="ARBA00005343"/>
    </source>
</evidence>
<keyword evidence="14" id="KW-1185">Reference proteome</keyword>
<gene>
    <name evidence="13" type="ORF">GDO86_014323</name>
</gene>
<keyword evidence="7" id="KW-0325">Glycoprotein</keyword>
<keyword evidence="5 10" id="KW-1133">Transmembrane helix</keyword>
<keyword evidence="3 10" id="KW-0812">Transmembrane</keyword>
<evidence type="ECO:0000256" key="11">
    <source>
        <dbReference type="SAM" id="SignalP"/>
    </source>
</evidence>
<keyword evidence="6 10" id="KW-0472">Membrane</keyword>
<name>A0A8T2JRC3_9PIPI</name>
<dbReference type="PANTHER" id="PTHR10915:SF3">
    <property type="entry name" value="SYNDECAN-4"/>
    <property type="match status" value="1"/>
</dbReference>
<keyword evidence="8" id="KW-0357">Heparan sulfate</keyword>
<proteinExistence type="inferred from homology"/>
<feature type="chain" id="PRO_5035749435" description="Syndecan/Neurexin domain-containing protein" evidence="11">
    <location>
        <begin position="18"/>
        <end position="200"/>
    </location>
</feature>
<feature type="region of interest" description="Disordered" evidence="9">
    <location>
        <begin position="42"/>
        <end position="80"/>
    </location>
</feature>
<dbReference type="InterPro" id="IPR001050">
    <property type="entry name" value="Syndecan"/>
</dbReference>